<gene>
    <name evidence="2" type="ORF">LZ518_07230</name>
</gene>
<keyword evidence="1" id="KW-0812">Transmembrane</keyword>
<feature type="transmembrane region" description="Helical" evidence="1">
    <location>
        <begin position="49"/>
        <end position="71"/>
    </location>
</feature>
<dbReference type="Pfam" id="PF08570">
    <property type="entry name" value="DUF1761"/>
    <property type="match status" value="1"/>
</dbReference>
<keyword evidence="3" id="KW-1185">Reference proteome</keyword>
<feature type="transmembrane region" description="Helical" evidence="1">
    <location>
        <begin position="116"/>
        <end position="133"/>
    </location>
</feature>
<proteinExistence type="predicted"/>
<keyword evidence="1" id="KW-1133">Transmembrane helix</keyword>
<evidence type="ECO:0000313" key="3">
    <source>
        <dbReference type="Proteomes" id="UP001165383"/>
    </source>
</evidence>
<comment type="caution">
    <text evidence="2">The sequence shown here is derived from an EMBL/GenBank/DDBJ whole genome shotgun (WGS) entry which is preliminary data.</text>
</comment>
<feature type="transmembrane region" description="Helical" evidence="1">
    <location>
        <begin position="7"/>
        <end position="29"/>
    </location>
</feature>
<name>A0ABT0S929_9SPHN</name>
<organism evidence="2 3">
    <name type="scientific">Sphingomonas brevis</name>
    <dbReference type="NCBI Taxonomy" id="2908206"/>
    <lineage>
        <taxon>Bacteria</taxon>
        <taxon>Pseudomonadati</taxon>
        <taxon>Pseudomonadota</taxon>
        <taxon>Alphaproteobacteria</taxon>
        <taxon>Sphingomonadales</taxon>
        <taxon>Sphingomonadaceae</taxon>
        <taxon>Sphingomonas</taxon>
    </lineage>
</organism>
<evidence type="ECO:0000256" key="1">
    <source>
        <dbReference type="SAM" id="Phobius"/>
    </source>
</evidence>
<accession>A0ABT0S929</accession>
<dbReference type="Proteomes" id="UP001165383">
    <property type="component" value="Unassembled WGS sequence"/>
</dbReference>
<feature type="transmembrane region" description="Helical" evidence="1">
    <location>
        <begin position="83"/>
        <end position="104"/>
    </location>
</feature>
<protein>
    <submittedName>
        <fullName evidence="2">DUF1761 domain-containing protein</fullName>
    </submittedName>
</protein>
<evidence type="ECO:0000313" key="2">
    <source>
        <dbReference type="EMBL" id="MCL6740921.1"/>
    </source>
</evidence>
<dbReference type="EMBL" id="JAMGBB010000001">
    <property type="protein sequence ID" value="MCL6740921.1"/>
    <property type="molecule type" value="Genomic_DNA"/>
</dbReference>
<sequence>MRSGGINWLAVITAAVVIYAIGFVIYGLLMAPDAYMALSGMTEGDKATAMSRMMYSPLMPILTAAFMAVLFKWGNVADAVTGVKWAIVIGLASAVPTVLYGWVYDGVDTNMTLIDSAHLLLGHIAAGAILGGWK</sequence>
<keyword evidence="1" id="KW-0472">Membrane</keyword>
<reference evidence="2" key="1">
    <citation type="submission" date="2022-05" db="EMBL/GenBank/DDBJ databases">
        <authorList>
            <person name="Jo J.-H."/>
            <person name="Im W.-T."/>
        </authorList>
    </citation>
    <scope>NUCLEOTIDE SEQUENCE</scope>
    <source>
        <strain evidence="2">RB56-2</strain>
    </source>
</reference>
<dbReference type="RefSeq" id="WP_249915329.1">
    <property type="nucleotide sequence ID" value="NZ_JAMGBB010000001.1"/>
</dbReference>
<dbReference type="InterPro" id="IPR013879">
    <property type="entry name" value="DUF1761"/>
</dbReference>